<dbReference type="AlphaFoldDB" id="A0A7X6I7Q1"/>
<proteinExistence type="predicted"/>
<feature type="region of interest" description="Disordered" evidence="1">
    <location>
        <begin position="605"/>
        <end position="706"/>
    </location>
</feature>
<reference evidence="3 4" key="1">
    <citation type="journal article" date="2020" name="Nature">
        <title>Bacterial chemolithoautotrophy via manganese oxidation.</title>
        <authorList>
            <person name="Yu H."/>
            <person name="Leadbetter J.R."/>
        </authorList>
    </citation>
    <scope>NUCLEOTIDE SEQUENCE [LARGE SCALE GENOMIC DNA]</scope>
    <source>
        <strain evidence="3 4">RBP-1</strain>
    </source>
</reference>
<feature type="compositionally biased region" description="Basic and acidic residues" evidence="1">
    <location>
        <begin position="674"/>
        <end position="702"/>
    </location>
</feature>
<feature type="compositionally biased region" description="Basic and acidic residues" evidence="1">
    <location>
        <begin position="605"/>
        <end position="616"/>
    </location>
</feature>
<dbReference type="PANTHER" id="PTHR38731">
    <property type="entry name" value="LIPL45-RELATED LIPOPROTEIN-RELATED"/>
    <property type="match status" value="1"/>
</dbReference>
<feature type="compositionally biased region" description="Low complexity" evidence="1">
    <location>
        <begin position="445"/>
        <end position="493"/>
    </location>
</feature>
<organism evidence="3 4">
    <name type="scientific">Ramlibacter lithotrophicus</name>
    <dbReference type="NCBI Taxonomy" id="2606681"/>
    <lineage>
        <taxon>Bacteria</taxon>
        <taxon>Pseudomonadati</taxon>
        <taxon>Pseudomonadota</taxon>
        <taxon>Betaproteobacteria</taxon>
        <taxon>Burkholderiales</taxon>
        <taxon>Comamonadaceae</taxon>
        <taxon>Ramlibacter</taxon>
    </lineage>
</organism>
<evidence type="ECO:0000256" key="2">
    <source>
        <dbReference type="SAM" id="SignalP"/>
    </source>
</evidence>
<dbReference type="RefSeq" id="WP_168108880.1">
    <property type="nucleotide sequence ID" value="NZ_VTOX01000007.1"/>
</dbReference>
<feature type="compositionally biased region" description="Low complexity" evidence="1">
    <location>
        <begin position="661"/>
        <end position="673"/>
    </location>
</feature>
<dbReference type="CDD" id="cd06503">
    <property type="entry name" value="ATP-synt_Fo_b"/>
    <property type="match status" value="1"/>
</dbReference>
<feature type="region of interest" description="Disordered" evidence="1">
    <location>
        <begin position="510"/>
        <end position="533"/>
    </location>
</feature>
<feature type="chain" id="PRO_5031252983" evidence="2">
    <location>
        <begin position="29"/>
        <end position="723"/>
    </location>
</feature>
<evidence type="ECO:0000313" key="3">
    <source>
        <dbReference type="EMBL" id="NKE67751.1"/>
    </source>
</evidence>
<keyword evidence="4" id="KW-1185">Reference proteome</keyword>
<dbReference type="InterPro" id="IPR046535">
    <property type="entry name" value="DUF6600"/>
</dbReference>
<comment type="caution">
    <text evidence="3">The sequence shown here is derived from an EMBL/GenBank/DDBJ whole genome shotgun (WGS) entry which is preliminary data.</text>
</comment>
<keyword evidence="2" id="KW-0732">Signal</keyword>
<feature type="compositionally biased region" description="Low complexity" evidence="1">
    <location>
        <begin position="516"/>
        <end position="533"/>
    </location>
</feature>
<dbReference type="Proteomes" id="UP000521868">
    <property type="component" value="Unassembled WGS sequence"/>
</dbReference>
<evidence type="ECO:0000313" key="4">
    <source>
        <dbReference type="Proteomes" id="UP000521868"/>
    </source>
</evidence>
<sequence>MSAPAPFRVLLRVLPVVLLLLAAASVRADPPGRVARVNHVEGSVSLAPAGDDEWTEAPRNRPLTRGDRLWTDRGSRAELQVGSSALRLDGRTRLDILALDDRSTQLSLTQGTLYVRVRSIPEGENFEVDTPNLAWRAAWPGDYRIDVDPGEGTTRVTIHSGTGAVYGESGQALPLGGGQQITFRGRELAQLAAQESPPLDGFDRWAQARNRREDQSIAARYVPREVVGYQDLDPHGQWRRDPVHGAVWLPQAMPADWAPYRHGHWDWIGPWGWTWIDDAPWGFAPFHYGRWTLLDEQWAWVPGRLGVRPVYAPALVAFLGGGTGSVTWFPLAPGEAWRPPYRTSPAYLGAVNRDLALEANPVHAHQRSPQALTSVAVSDFHRGRPAGAGWLRIAANVLMNAQVVAPPAMPDRTALAQARANRVPVTAPASVRQVVADAARPEATTRSASPAPALRAQAATQPPVRAAAPAASDPAPAAAASTRAATPQPARVPKAVAVAREAARSEAVAVRREPGAVRGSRGAAAPPPVRAQAPLPARPVAAEARQAAQAAAARQRAVRQLEAKRAVAARTEEARRDKLRAADLVRREATARRAEQLQRQEQLRREAVARRAEHARRQAHAQQVEQARQAAERDARALAEQRVRREQQARRAEQEREQAERAAWQRAQQATTEQWRREHDAWEQRQRPRGRPDLRSDPRYEPAYRTPEVWQRGIPLLAPGRTS</sequence>
<name>A0A7X6I7Q1_9BURK</name>
<feature type="region of interest" description="Disordered" evidence="1">
    <location>
        <begin position="438"/>
        <end position="493"/>
    </location>
</feature>
<dbReference type="PANTHER" id="PTHR38731:SF3">
    <property type="entry name" value="BLL6125 PROTEIN"/>
    <property type="match status" value="1"/>
</dbReference>
<evidence type="ECO:0000256" key="1">
    <source>
        <dbReference type="SAM" id="MobiDB-lite"/>
    </source>
</evidence>
<protein>
    <submittedName>
        <fullName evidence="3">Chromosome partitioning protein ParA</fullName>
    </submittedName>
</protein>
<gene>
    <name evidence="3" type="ORF">RAMLITH_18170</name>
</gene>
<dbReference type="EMBL" id="VTOX01000007">
    <property type="protein sequence ID" value="NKE67751.1"/>
    <property type="molecule type" value="Genomic_DNA"/>
</dbReference>
<dbReference type="Pfam" id="PF20245">
    <property type="entry name" value="DUF6600"/>
    <property type="match status" value="1"/>
</dbReference>
<feature type="signal peptide" evidence="2">
    <location>
        <begin position="1"/>
        <end position="28"/>
    </location>
</feature>
<feature type="compositionally biased region" description="Low complexity" evidence="1">
    <location>
        <begin position="620"/>
        <end position="629"/>
    </location>
</feature>
<feature type="compositionally biased region" description="Basic and acidic residues" evidence="1">
    <location>
        <begin position="630"/>
        <end position="660"/>
    </location>
</feature>
<accession>A0A7X6I7Q1</accession>